<dbReference type="eggNOG" id="ENOG502T0TN">
    <property type="taxonomic scope" value="Eukaryota"/>
</dbReference>
<evidence type="ECO:0000313" key="2">
    <source>
        <dbReference type="EnsemblPlants" id="OB04G33410.1"/>
    </source>
</evidence>
<dbReference type="AlphaFoldDB" id="J3M1R6"/>
<dbReference type="Gramene" id="OB04G33410.1">
    <property type="protein sequence ID" value="OB04G33410.1"/>
    <property type="gene ID" value="OB04G33410"/>
</dbReference>
<reference evidence="2" key="1">
    <citation type="journal article" date="2013" name="Nat. Commun.">
        <title>Whole-genome sequencing of Oryza brachyantha reveals mechanisms underlying Oryza genome evolution.</title>
        <authorList>
            <person name="Chen J."/>
            <person name="Huang Q."/>
            <person name="Gao D."/>
            <person name="Wang J."/>
            <person name="Lang Y."/>
            <person name="Liu T."/>
            <person name="Li B."/>
            <person name="Bai Z."/>
            <person name="Luis Goicoechea J."/>
            <person name="Liang C."/>
            <person name="Chen C."/>
            <person name="Zhang W."/>
            <person name="Sun S."/>
            <person name="Liao Y."/>
            <person name="Zhang X."/>
            <person name="Yang L."/>
            <person name="Song C."/>
            <person name="Wang M."/>
            <person name="Shi J."/>
            <person name="Liu G."/>
            <person name="Liu J."/>
            <person name="Zhou H."/>
            <person name="Zhou W."/>
            <person name="Yu Q."/>
            <person name="An N."/>
            <person name="Chen Y."/>
            <person name="Cai Q."/>
            <person name="Wang B."/>
            <person name="Liu B."/>
            <person name="Min J."/>
            <person name="Huang Y."/>
            <person name="Wu H."/>
            <person name="Li Z."/>
            <person name="Zhang Y."/>
            <person name="Yin Y."/>
            <person name="Song W."/>
            <person name="Jiang J."/>
            <person name="Jackson S.A."/>
            <person name="Wing R.A."/>
            <person name="Wang J."/>
            <person name="Chen M."/>
        </authorList>
    </citation>
    <scope>NUCLEOTIDE SEQUENCE [LARGE SCALE GENOMIC DNA]</scope>
    <source>
        <strain evidence="2">cv. IRGC 101232</strain>
    </source>
</reference>
<accession>J3M1R6</accession>
<feature type="region of interest" description="Disordered" evidence="1">
    <location>
        <begin position="99"/>
        <end position="170"/>
    </location>
</feature>
<sequence>MRWAASPRGPPSLDGSEFRRKQAPGIPGNQRAAPPVSPNPSSLPPLLYIIRPPLPPVLHQHRLHSISCPVSVLTATRKTKLRIEFDPILNLKPNGGCSEGVVDGGDERGRGGGAQGPGGALPLELRAAVHPPRRQGQRRRSIAGQEAARGGGGGAEESGERRGGAEDGHVPQLLGSQLVYVAARCWEY</sequence>
<protein>
    <submittedName>
        <fullName evidence="2">Uncharacterized protein</fullName>
    </submittedName>
</protein>
<evidence type="ECO:0000256" key="1">
    <source>
        <dbReference type="SAM" id="MobiDB-lite"/>
    </source>
</evidence>
<reference evidence="2" key="2">
    <citation type="submission" date="2013-04" db="UniProtKB">
        <authorList>
            <consortium name="EnsemblPlants"/>
        </authorList>
    </citation>
    <scope>IDENTIFICATION</scope>
</reference>
<dbReference type="HOGENOM" id="CLU_1443120_0_0_1"/>
<proteinExistence type="predicted"/>
<evidence type="ECO:0000313" key="3">
    <source>
        <dbReference type="Proteomes" id="UP000006038"/>
    </source>
</evidence>
<feature type="compositionally biased region" description="Basic residues" evidence="1">
    <location>
        <begin position="131"/>
        <end position="141"/>
    </location>
</feature>
<organism evidence="2">
    <name type="scientific">Oryza brachyantha</name>
    <name type="common">malo sina</name>
    <dbReference type="NCBI Taxonomy" id="4533"/>
    <lineage>
        <taxon>Eukaryota</taxon>
        <taxon>Viridiplantae</taxon>
        <taxon>Streptophyta</taxon>
        <taxon>Embryophyta</taxon>
        <taxon>Tracheophyta</taxon>
        <taxon>Spermatophyta</taxon>
        <taxon>Magnoliopsida</taxon>
        <taxon>Liliopsida</taxon>
        <taxon>Poales</taxon>
        <taxon>Poaceae</taxon>
        <taxon>BOP clade</taxon>
        <taxon>Oryzoideae</taxon>
        <taxon>Oryzeae</taxon>
        <taxon>Oryzinae</taxon>
        <taxon>Oryza</taxon>
    </lineage>
</organism>
<name>J3M1R6_ORYBR</name>
<feature type="compositionally biased region" description="Basic and acidic residues" evidence="1">
    <location>
        <begin position="158"/>
        <end position="169"/>
    </location>
</feature>
<dbReference type="EnsemblPlants" id="OB04G33410.1">
    <property type="protein sequence ID" value="OB04G33410.1"/>
    <property type="gene ID" value="OB04G33410"/>
</dbReference>
<feature type="region of interest" description="Disordered" evidence="1">
    <location>
        <begin position="1"/>
        <end position="39"/>
    </location>
</feature>
<keyword evidence="3" id="KW-1185">Reference proteome</keyword>
<dbReference type="Proteomes" id="UP000006038">
    <property type="component" value="Chromosome 4"/>
</dbReference>